<protein>
    <submittedName>
        <fullName evidence="1">Uncharacterized protein</fullName>
    </submittedName>
</protein>
<comment type="caution">
    <text evidence="1">The sequence shown here is derived from an EMBL/GenBank/DDBJ whole genome shotgun (WGS) entry which is preliminary data.</text>
</comment>
<accession>A0ACB7T9C7</accession>
<evidence type="ECO:0000313" key="1">
    <source>
        <dbReference type="EMBL" id="KAH6942007.1"/>
    </source>
</evidence>
<organism evidence="1 2">
    <name type="scientific">Hyalomma asiaticum</name>
    <name type="common">Tick</name>
    <dbReference type="NCBI Taxonomy" id="266040"/>
    <lineage>
        <taxon>Eukaryota</taxon>
        <taxon>Metazoa</taxon>
        <taxon>Ecdysozoa</taxon>
        <taxon>Arthropoda</taxon>
        <taxon>Chelicerata</taxon>
        <taxon>Arachnida</taxon>
        <taxon>Acari</taxon>
        <taxon>Parasitiformes</taxon>
        <taxon>Ixodida</taxon>
        <taxon>Ixodoidea</taxon>
        <taxon>Ixodidae</taxon>
        <taxon>Hyalomminae</taxon>
        <taxon>Hyalomma</taxon>
    </lineage>
</organism>
<sequence length="676" mass="71695">MSSPWRLLRLALGTASQPFRWLLRQLAIGVSEENDDQQPAKDPSFWSLFIAWLRNRTMEALLFAYTAAASMPASAISDIFREQSCGSLSYARHVCDNLAQHEYERRYLLLSEGVLTLTSAVVAILAGPVCDKYGHRTLVGFAIAGAATTSLVRLFLALGGGHMLAHVFSVLPMGLAGGHVLVLACCYYVVTKRTEARLLRTIRFYLLEVAALMGRAVGWLMGWLLHSALGHQVSLWTALGVQCFLLATLWASPNIRDSSTSTASKPRQLRLLVSAENAREAARMLGGHRRIQGTLKLLFALQALIAAINYGPDEILYPYARLAYGWTYSHFAIVSAVGGLLVGVIGVFAMGAMRVVGVNDVTFMNIGAVFGGVRDLVIGVTRIPAVFYISYILAVPQGVAPVGLKSYFSKLVPADESGKFMALVTACESVFTVLSRVALSFTFDGASVIFAGLPLIVCAALAIPVVALSGFLDPSPESTSSSSGSVPAPAPADEQGTDGGGAAAAAEVPGSAPVPVAAGGILPEPLRKLGGALAVPMTMQAAQAQTENDEQRPAKDPSFWSLFVAWLRNRSMEALLFAYTAAASTPASAISDIFREQSYRSLSYDRRVCDNLAQHEYERFMDPSQQTTSSSSGSVPAPALADEQSADGSGAAGATEVPGSAPVPVAPGGILGELRQ</sequence>
<gene>
    <name evidence="1" type="ORF">HPB50_027330</name>
</gene>
<dbReference type="Proteomes" id="UP000821845">
    <property type="component" value="Chromosome 11"/>
</dbReference>
<evidence type="ECO:0000313" key="2">
    <source>
        <dbReference type="Proteomes" id="UP000821845"/>
    </source>
</evidence>
<name>A0ACB7T9C7_HYAAI</name>
<proteinExistence type="predicted"/>
<dbReference type="EMBL" id="CM023491">
    <property type="protein sequence ID" value="KAH6942007.1"/>
    <property type="molecule type" value="Genomic_DNA"/>
</dbReference>
<keyword evidence="2" id="KW-1185">Reference proteome</keyword>
<reference evidence="1" key="1">
    <citation type="submission" date="2020-05" db="EMBL/GenBank/DDBJ databases">
        <title>Large-scale comparative analyses of tick genomes elucidate their genetic diversity and vector capacities.</title>
        <authorList>
            <person name="Jia N."/>
            <person name="Wang J."/>
            <person name="Shi W."/>
            <person name="Du L."/>
            <person name="Sun Y."/>
            <person name="Zhan W."/>
            <person name="Jiang J."/>
            <person name="Wang Q."/>
            <person name="Zhang B."/>
            <person name="Ji P."/>
            <person name="Sakyi L.B."/>
            <person name="Cui X."/>
            <person name="Yuan T."/>
            <person name="Jiang B."/>
            <person name="Yang W."/>
            <person name="Lam T.T.-Y."/>
            <person name="Chang Q."/>
            <person name="Ding S."/>
            <person name="Wang X."/>
            <person name="Zhu J."/>
            <person name="Ruan X."/>
            <person name="Zhao L."/>
            <person name="Wei J."/>
            <person name="Que T."/>
            <person name="Du C."/>
            <person name="Cheng J."/>
            <person name="Dai P."/>
            <person name="Han X."/>
            <person name="Huang E."/>
            <person name="Gao Y."/>
            <person name="Liu J."/>
            <person name="Shao H."/>
            <person name="Ye R."/>
            <person name="Li L."/>
            <person name="Wei W."/>
            <person name="Wang X."/>
            <person name="Wang C."/>
            <person name="Yang T."/>
            <person name="Huo Q."/>
            <person name="Li W."/>
            <person name="Guo W."/>
            <person name="Chen H."/>
            <person name="Zhou L."/>
            <person name="Ni X."/>
            <person name="Tian J."/>
            <person name="Zhou Y."/>
            <person name="Sheng Y."/>
            <person name="Liu T."/>
            <person name="Pan Y."/>
            <person name="Xia L."/>
            <person name="Li J."/>
            <person name="Zhao F."/>
            <person name="Cao W."/>
        </authorList>
    </citation>
    <scope>NUCLEOTIDE SEQUENCE</scope>
    <source>
        <strain evidence="1">Hyas-2018</strain>
    </source>
</reference>